<evidence type="ECO:0000313" key="5">
    <source>
        <dbReference type="Proteomes" id="UP000037510"/>
    </source>
</evidence>
<dbReference type="Gene3D" id="2.60.120.290">
    <property type="entry name" value="Spermadhesin, CUB domain"/>
    <property type="match status" value="1"/>
</dbReference>
<name>A0A0L7LA75_OPEBR</name>
<dbReference type="InterPro" id="IPR000859">
    <property type="entry name" value="CUB_dom"/>
</dbReference>
<dbReference type="Pfam" id="PF00431">
    <property type="entry name" value="CUB"/>
    <property type="match status" value="1"/>
</dbReference>
<dbReference type="SUPFAM" id="SSF49854">
    <property type="entry name" value="Spermadhesin, CUB domain"/>
    <property type="match status" value="1"/>
</dbReference>
<dbReference type="CDD" id="cd00033">
    <property type="entry name" value="CCP"/>
    <property type="match status" value="1"/>
</dbReference>
<organism evidence="4 5">
    <name type="scientific">Operophtera brumata</name>
    <name type="common">Winter moth</name>
    <name type="synonym">Phalaena brumata</name>
    <dbReference type="NCBI Taxonomy" id="104452"/>
    <lineage>
        <taxon>Eukaryota</taxon>
        <taxon>Metazoa</taxon>
        <taxon>Ecdysozoa</taxon>
        <taxon>Arthropoda</taxon>
        <taxon>Hexapoda</taxon>
        <taxon>Insecta</taxon>
        <taxon>Pterygota</taxon>
        <taxon>Neoptera</taxon>
        <taxon>Endopterygota</taxon>
        <taxon>Lepidoptera</taxon>
        <taxon>Glossata</taxon>
        <taxon>Ditrysia</taxon>
        <taxon>Geometroidea</taxon>
        <taxon>Geometridae</taxon>
        <taxon>Larentiinae</taxon>
        <taxon>Operophtera</taxon>
    </lineage>
</organism>
<proteinExistence type="predicted"/>
<gene>
    <name evidence="4" type="ORF">OBRU01_09830</name>
</gene>
<evidence type="ECO:0000259" key="3">
    <source>
        <dbReference type="PROSITE" id="PS01180"/>
    </source>
</evidence>
<evidence type="ECO:0000256" key="1">
    <source>
        <dbReference type="ARBA" id="ARBA00023157"/>
    </source>
</evidence>
<dbReference type="PROSITE" id="PS01180">
    <property type="entry name" value="CUB"/>
    <property type="match status" value="1"/>
</dbReference>
<dbReference type="InterPro" id="IPR035976">
    <property type="entry name" value="Sushi/SCR/CCP_sf"/>
</dbReference>
<comment type="caution">
    <text evidence="2">Lacks conserved residue(s) required for the propagation of feature annotation.</text>
</comment>
<feature type="domain" description="CUB" evidence="3">
    <location>
        <begin position="34"/>
        <end position="151"/>
    </location>
</feature>
<dbReference type="AlphaFoldDB" id="A0A0L7LA75"/>
<evidence type="ECO:0000313" key="4">
    <source>
        <dbReference type="EMBL" id="KOB72136.1"/>
    </source>
</evidence>
<dbReference type="Proteomes" id="UP000037510">
    <property type="component" value="Unassembled WGS sequence"/>
</dbReference>
<dbReference type="InterPro" id="IPR035914">
    <property type="entry name" value="Sperma_CUB_dom_sf"/>
</dbReference>
<dbReference type="InterPro" id="IPR000436">
    <property type="entry name" value="Sushi_SCR_CCP_dom"/>
</dbReference>
<dbReference type="CDD" id="cd00041">
    <property type="entry name" value="CUB"/>
    <property type="match status" value="1"/>
</dbReference>
<keyword evidence="1" id="KW-1015">Disulfide bond</keyword>
<feature type="non-terminal residue" evidence="4">
    <location>
        <position position="1"/>
    </location>
</feature>
<accession>A0A0L7LA75</accession>
<keyword evidence="5" id="KW-1185">Reference proteome</keyword>
<comment type="caution">
    <text evidence="4">The sequence shown here is derived from an EMBL/GenBank/DDBJ whole genome shotgun (WGS) entry which is preliminary data.</text>
</comment>
<protein>
    <recommendedName>
        <fullName evidence="3">CUB domain-containing protein</fullName>
    </recommendedName>
</protein>
<dbReference type="STRING" id="104452.A0A0L7LA75"/>
<sequence>CTGVNHCNFVLSQDYPPSFTQCSLITDTLTVHYCNREVRVAEWGSDSEGYIRTPGYPHFYVGDKCRWRLRVNPEQRVRVTLLDVRIGPFDKECKDYVSVRESNGDHLFSSCDQVDAPLRLSSGTSVLDVTVEAKSRGAYPKRGVLLHYKSIGCITLAAPSNGYLVYRNADVAHYMCIVNFVFVDTRERARLIWCYDDNRWNDTVPLCVVLIRVSRNCGVATWFKYYLLVNKLVILDDKIIKADHNDILI</sequence>
<dbReference type="SUPFAM" id="SSF57535">
    <property type="entry name" value="Complement control module/SCR domain"/>
    <property type="match status" value="1"/>
</dbReference>
<feature type="non-terminal residue" evidence="4">
    <location>
        <position position="249"/>
    </location>
</feature>
<dbReference type="EMBL" id="JTDY01002089">
    <property type="protein sequence ID" value="KOB72136.1"/>
    <property type="molecule type" value="Genomic_DNA"/>
</dbReference>
<dbReference type="SMART" id="SM00042">
    <property type="entry name" value="CUB"/>
    <property type="match status" value="1"/>
</dbReference>
<evidence type="ECO:0000256" key="2">
    <source>
        <dbReference type="PROSITE-ProRule" id="PRU00059"/>
    </source>
</evidence>
<reference evidence="4 5" key="1">
    <citation type="journal article" date="2015" name="Genome Biol. Evol.">
        <title>The genome of winter moth (Operophtera brumata) provides a genomic perspective on sexual dimorphism and phenology.</title>
        <authorList>
            <person name="Derks M.F."/>
            <person name="Smit S."/>
            <person name="Salis L."/>
            <person name="Schijlen E."/>
            <person name="Bossers A."/>
            <person name="Mateman C."/>
            <person name="Pijl A.S."/>
            <person name="de Ridder D."/>
            <person name="Groenen M.A."/>
            <person name="Visser M.E."/>
            <person name="Megens H.J."/>
        </authorList>
    </citation>
    <scope>NUCLEOTIDE SEQUENCE [LARGE SCALE GENOMIC DNA]</scope>
    <source>
        <strain evidence="4">WM2013NL</strain>
        <tissue evidence="4">Head and thorax</tissue>
    </source>
</reference>